<reference evidence="3 4" key="1">
    <citation type="submission" date="2020-11" db="EMBL/GenBank/DDBJ databases">
        <title>Kefir isolates.</title>
        <authorList>
            <person name="Marcisauskas S."/>
            <person name="Kim Y."/>
            <person name="Blasche S."/>
        </authorList>
    </citation>
    <scope>NUCLEOTIDE SEQUENCE [LARGE SCALE GENOMIC DNA]</scope>
    <source>
        <strain evidence="3 4">KR</strain>
    </source>
</reference>
<feature type="signal peptide" evidence="2">
    <location>
        <begin position="1"/>
        <end position="18"/>
    </location>
</feature>
<dbReference type="Proteomes" id="UP000777482">
    <property type="component" value="Unassembled WGS sequence"/>
</dbReference>
<dbReference type="PANTHER" id="PTHR36182:SF2">
    <property type="entry name" value="LYTIC POLYSACCHARIDE MONOOXYGENASE"/>
    <property type="match status" value="1"/>
</dbReference>
<feature type="compositionally biased region" description="Low complexity" evidence="1">
    <location>
        <begin position="233"/>
        <end position="259"/>
    </location>
</feature>
<feature type="compositionally biased region" description="Polar residues" evidence="1">
    <location>
        <begin position="260"/>
        <end position="271"/>
    </location>
</feature>
<keyword evidence="4" id="KW-1185">Reference proteome</keyword>
<evidence type="ECO:0008006" key="5">
    <source>
        <dbReference type="Google" id="ProtNLM"/>
    </source>
</evidence>
<proteinExistence type="predicted"/>
<dbReference type="PANTHER" id="PTHR36182">
    <property type="entry name" value="PROTEIN, PUTATIVE (AFU_ORTHOLOGUE AFUA_6G10930)-RELATED"/>
    <property type="match status" value="1"/>
</dbReference>
<feature type="region of interest" description="Disordered" evidence="1">
    <location>
        <begin position="306"/>
        <end position="372"/>
    </location>
</feature>
<feature type="region of interest" description="Disordered" evidence="1">
    <location>
        <begin position="233"/>
        <end position="289"/>
    </location>
</feature>
<evidence type="ECO:0000313" key="4">
    <source>
        <dbReference type="Proteomes" id="UP000777482"/>
    </source>
</evidence>
<gene>
    <name evidence="3" type="ORF">C6P46_001915</name>
</gene>
<comment type="caution">
    <text evidence="3">The sequence shown here is derived from an EMBL/GenBank/DDBJ whole genome shotgun (WGS) entry which is preliminary data.</text>
</comment>
<feature type="compositionally biased region" description="Low complexity" evidence="1">
    <location>
        <begin position="272"/>
        <end position="289"/>
    </location>
</feature>
<accession>A0A9P6W764</accession>
<dbReference type="AlphaFoldDB" id="A0A9P6W764"/>
<sequence length="442" mass="45489">MLRSFLLTLAVTSAVVSAHMQLQYPAPIRSKYDPQTAEPDIDYSMSNPLQADGSNYPCKNYNTPEAYAALDPVATLTAGSPFKVQFAAGGATHLGGSCQFSVSYDQGKTFAVIYSVVGGCPLSYAYSVPIPASLPSSPKATFAWTWVSRATREMYGNCAIVAIKGDGSAKSFTGPGLFRANTLSDGTCISPNNADVVYPNPGPALEYGGSITSSSPPTPLEPCSYNQVTTVTISPDESSSSTPKPSASSSSTPKPSTSSQADPSTTSVSHASTRTSVSSPPTTSVVSIGTPTATRLPWVSRHVVSGSVGAPTETSRATTALPTKTSTATAAASTKTSTAKASSTSTSSSRSVHSSAQPSPTSSSARPSSGSNDSSSAYLKCLSAYSFALCAGSSCTDMGAVAPGTICQNNTIIMAPAAKIKRMDRMVRRAGPAYLHTRPLTH</sequence>
<evidence type="ECO:0000313" key="3">
    <source>
        <dbReference type="EMBL" id="KAG0664054.1"/>
    </source>
</evidence>
<dbReference type="EMBL" id="PUHQ01000016">
    <property type="protein sequence ID" value="KAG0664054.1"/>
    <property type="molecule type" value="Genomic_DNA"/>
</dbReference>
<protein>
    <recommendedName>
        <fullName evidence="5">Extracellular protein</fullName>
    </recommendedName>
</protein>
<keyword evidence="2" id="KW-0732">Signal</keyword>
<organism evidence="3 4">
    <name type="scientific">Rhodotorula mucilaginosa</name>
    <name type="common">Yeast</name>
    <name type="synonym">Rhodotorula rubra</name>
    <dbReference type="NCBI Taxonomy" id="5537"/>
    <lineage>
        <taxon>Eukaryota</taxon>
        <taxon>Fungi</taxon>
        <taxon>Dikarya</taxon>
        <taxon>Basidiomycota</taxon>
        <taxon>Pucciniomycotina</taxon>
        <taxon>Microbotryomycetes</taxon>
        <taxon>Sporidiobolales</taxon>
        <taxon>Sporidiobolaceae</taxon>
        <taxon>Rhodotorula</taxon>
    </lineage>
</organism>
<evidence type="ECO:0000256" key="1">
    <source>
        <dbReference type="SAM" id="MobiDB-lite"/>
    </source>
</evidence>
<feature type="chain" id="PRO_5040321835" description="Extracellular protein" evidence="2">
    <location>
        <begin position="19"/>
        <end position="442"/>
    </location>
</feature>
<dbReference type="Gene3D" id="2.70.50.70">
    <property type="match status" value="1"/>
</dbReference>
<feature type="compositionally biased region" description="Low complexity" evidence="1">
    <location>
        <begin position="317"/>
        <end position="372"/>
    </location>
</feature>
<name>A0A9P6W764_RHOMI</name>
<dbReference type="OrthoDB" id="2342176at2759"/>
<evidence type="ECO:0000256" key="2">
    <source>
        <dbReference type="SAM" id="SignalP"/>
    </source>
</evidence>